<gene>
    <name evidence="1" type="ORF">EV420DRAFT_224555</name>
</gene>
<dbReference type="PANTHER" id="PTHR46461">
    <property type="entry name" value="KELCH DOMAIN-CONTAINING PROTEIN 3"/>
    <property type="match status" value="1"/>
</dbReference>
<proteinExistence type="predicted"/>
<dbReference type="GO" id="GO:0005737">
    <property type="term" value="C:cytoplasm"/>
    <property type="evidence" value="ECO:0007669"/>
    <property type="project" value="TreeGrafter"/>
</dbReference>
<dbReference type="PANTHER" id="PTHR46461:SF1">
    <property type="entry name" value="KELCH DOMAIN-CONTAINING PROTEIN 3"/>
    <property type="match status" value="1"/>
</dbReference>
<evidence type="ECO:0000313" key="2">
    <source>
        <dbReference type="Proteomes" id="UP001175211"/>
    </source>
</evidence>
<protein>
    <recommendedName>
        <fullName evidence="3">Galactose oxidase</fullName>
    </recommendedName>
</protein>
<evidence type="ECO:0008006" key="3">
    <source>
        <dbReference type="Google" id="ProtNLM"/>
    </source>
</evidence>
<dbReference type="GO" id="GO:0003682">
    <property type="term" value="F:chromatin binding"/>
    <property type="evidence" value="ECO:0007669"/>
    <property type="project" value="InterPro"/>
</dbReference>
<dbReference type="InterPro" id="IPR015915">
    <property type="entry name" value="Kelch-typ_b-propeller"/>
</dbReference>
<dbReference type="InterPro" id="IPR052637">
    <property type="entry name" value="KLHDC3-like"/>
</dbReference>
<dbReference type="GeneID" id="85364838"/>
<organism evidence="1 2">
    <name type="scientific">Armillaria tabescens</name>
    <name type="common">Ringless honey mushroom</name>
    <name type="synonym">Agaricus tabescens</name>
    <dbReference type="NCBI Taxonomy" id="1929756"/>
    <lineage>
        <taxon>Eukaryota</taxon>
        <taxon>Fungi</taxon>
        <taxon>Dikarya</taxon>
        <taxon>Basidiomycota</taxon>
        <taxon>Agaricomycotina</taxon>
        <taxon>Agaricomycetes</taxon>
        <taxon>Agaricomycetidae</taxon>
        <taxon>Agaricales</taxon>
        <taxon>Marasmiineae</taxon>
        <taxon>Physalacriaceae</taxon>
        <taxon>Desarmillaria</taxon>
    </lineage>
</organism>
<sequence length="425" mass="48186">MAQPDPNRDTPVAGPIFAYGLQKVPMSGDMPYFSDNSTIAVDDANGRIYMYGGQRQDSRDWTCDFHVGNVSDMSWQTWSLSMGVPFQKPKPLPCLCRAASTFLRMNGCEYVFLFGGYDVAKEKDLSSELIAIDVRTKMWAYVNVVGRVKGRIDATMAGIDNRLYIFGGRPSRNVQNCTVLRSYSVAECVNCRWTWIVEDEPYTADVPNLGFGGKALPVYDGMKILLTPGRIQTDVEITMSEHNMVFFHTENRTFQSVSKTNGKFPAELQWYNSYAVKPPQRSSIPLPRAAGLPPREALAASLSHPFTVIVGWIKSPDHKDYLVPEVWQYFIPPKERVQCLNLHRKLWALDLDLQTFITVNGRHFLFGVEGDDAYNKNTVYNVCVELDLQKLQPPEKRTHSLSVRSMKGEIMKGEPDEHESEMIVW</sequence>
<dbReference type="SUPFAM" id="SSF117281">
    <property type="entry name" value="Kelch motif"/>
    <property type="match status" value="1"/>
</dbReference>
<dbReference type="Gene3D" id="2.120.10.80">
    <property type="entry name" value="Kelch-type beta propeller"/>
    <property type="match status" value="1"/>
</dbReference>
<name>A0AA39N7W9_ARMTA</name>
<keyword evidence="2" id="KW-1185">Reference proteome</keyword>
<reference evidence="1" key="1">
    <citation type="submission" date="2023-06" db="EMBL/GenBank/DDBJ databases">
        <authorList>
            <consortium name="Lawrence Berkeley National Laboratory"/>
            <person name="Ahrendt S."/>
            <person name="Sahu N."/>
            <person name="Indic B."/>
            <person name="Wong-Bajracharya J."/>
            <person name="Merenyi Z."/>
            <person name="Ke H.-M."/>
            <person name="Monk M."/>
            <person name="Kocsube S."/>
            <person name="Drula E."/>
            <person name="Lipzen A."/>
            <person name="Balint B."/>
            <person name="Henrissat B."/>
            <person name="Andreopoulos B."/>
            <person name="Martin F.M."/>
            <person name="Harder C.B."/>
            <person name="Rigling D."/>
            <person name="Ford K.L."/>
            <person name="Foster G.D."/>
            <person name="Pangilinan J."/>
            <person name="Papanicolaou A."/>
            <person name="Barry K."/>
            <person name="LaButti K."/>
            <person name="Viragh M."/>
            <person name="Koriabine M."/>
            <person name="Yan M."/>
            <person name="Riley R."/>
            <person name="Champramary S."/>
            <person name="Plett K.L."/>
            <person name="Tsai I.J."/>
            <person name="Slot J."/>
            <person name="Sipos G."/>
            <person name="Plett J."/>
            <person name="Nagy L.G."/>
            <person name="Grigoriev I.V."/>
        </authorList>
    </citation>
    <scope>NUCLEOTIDE SEQUENCE</scope>
    <source>
        <strain evidence="1">CCBAS 213</strain>
    </source>
</reference>
<dbReference type="Proteomes" id="UP001175211">
    <property type="component" value="Unassembled WGS sequence"/>
</dbReference>
<dbReference type="EMBL" id="JAUEPS010000012">
    <property type="protein sequence ID" value="KAK0460670.1"/>
    <property type="molecule type" value="Genomic_DNA"/>
</dbReference>
<dbReference type="AlphaFoldDB" id="A0AA39N7W9"/>
<comment type="caution">
    <text evidence="1">The sequence shown here is derived from an EMBL/GenBank/DDBJ whole genome shotgun (WGS) entry which is preliminary data.</text>
</comment>
<evidence type="ECO:0000313" key="1">
    <source>
        <dbReference type="EMBL" id="KAK0460670.1"/>
    </source>
</evidence>
<dbReference type="RefSeq" id="XP_060332709.1">
    <property type="nucleotide sequence ID" value="XM_060481290.1"/>
</dbReference>
<accession>A0AA39N7W9</accession>